<proteinExistence type="predicted"/>
<protein>
    <submittedName>
        <fullName evidence="1">Uncharacterized protein</fullName>
    </submittedName>
</protein>
<dbReference type="EMBL" id="JAIWYP010000003">
    <property type="protein sequence ID" value="KAH3844626.1"/>
    <property type="molecule type" value="Genomic_DNA"/>
</dbReference>
<reference evidence="1" key="2">
    <citation type="submission" date="2020-11" db="EMBL/GenBank/DDBJ databases">
        <authorList>
            <person name="McCartney M.A."/>
            <person name="Auch B."/>
            <person name="Kono T."/>
            <person name="Mallez S."/>
            <person name="Becker A."/>
            <person name="Gohl D.M."/>
            <person name="Silverstein K.A.T."/>
            <person name="Koren S."/>
            <person name="Bechman K.B."/>
            <person name="Herman A."/>
            <person name="Abrahante J.E."/>
            <person name="Garbe J."/>
        </authorList>
    </citation>
    <scope>NUCLEOTIDE SEQUENCE</scope>
    <source>
        <strain evidence="1">Duluth1</strain>
        <tissue evidence="1">Whole animal</tissue>
    </source>
</reference>
<keyword evidence="2" id="KW-1185">Reference proteome</keyword>
<gene>
    <name evidence="1" type="ORF">DPMN_086885</name>
</gene>
<organism evidence="1 2">
    <name type="scientific">Dreissena polymorpha</name>
    <name type="common">Zebra mussel</name>
    <name type="synonym">Mytilus polymorpha</name>
    <dbReference type="NCBI Taxonomy" id="45954"/>
    <lineage>
        <taxon>Eukaryota</taxon>
        <taxon>Metazoa</taxon>
        <taxon>Spiralia</taxon>
        <taxon>Lophotrochozoa</taxon>
        <taxon>Mollusca</taxon>
        <taxon>Bivalvia</taxon>
        <taxon>Autobranchia</taxon>
        <taxon>Heteroconchia</taxon>
        <taxon>Euheterodonta</taxon>
        <taxon>Imparidentia</taxon>
        <taxon>Neoheterodontei</taxon>
        <taxon>Myida</taxon>
        <taxon>Dreissenoidea</taxon>
        <taxon>Dreissenidae</taxon>
        <taxon>Dreissena</taxon>
    </lineage>
</organism>
<evidence type="ECO:0000313" key="1">
    <source>
        <dbReference type="EMBL" id="KAH3844626.1"/>
    </source>
</evidence>
<dbReference type="Proteomes" id="UP000828390">
    <property type="component" value="Unassembled WGS sequence"/>
</dbReference>
<dbReference type="AlphaFoldDB" id="A0A9D4KRQ0"/>
<accession>A0A9D4KRQ0</accession>
<name>A0A9D4KRQ0_DREPO</name>
<comment type="caution">
    <text evidence="1">The sequence shown here is derived from an EMBL/GenBank/DDBJ whole genome shotgun (WGS) entry which is preliminary data.</text>
</comment>
<sequence length="83" mass="9229">MYAVQKPVDILAHVNHGRYGKISHYIMIQSAAYMAVKRSNVRAFFAKCPPLGNAGHHHGGDTSGLHQPTQLKDVQTYITWLAL</sequence>
<reference evidence="1" key="1">
    <citation type="journal article" date="2019" name="bioRxiv">
        <title>The Genome of the Zebra Mussel, Dreissena polymorpha: A Resource for Invasive Species Research.</title>
        <authorList>
            <person name="McCartney M.A."/>
            <person name="Auch B."/>
            <person name="Kono T."/>
            <person name="Mallez S."/>
            <person name="Zhang Y."/>
            <person name="Obille A."/>
            <person name="Becker A."/>
            <person name="Abrahante J.E."/>
            <person name="Garbe J."/>
            <person name="Badalamenti J.P."/>
            <person name="Herman A."/>
            <person name="Mangelson H."/>
            <person name="Liachko I."/>
            <person name="Sullivan S."/>
            <person name="Sone E.D."/>
            <person name="Koren S."/>
            <person name="Silverstein K.A.T."/>
            <person name="Beckman K.B."/>
            <person name="Gohl D.M."/>
        </authorList>
    </citation>
    <scope>NUCLEOTIDE SEQUENCE</scope>
    <source>
        <strain evidence="1">Duluth1</strain>
        <tissue evidence="1">Whole animal</tissue>
    </source>
</reference>
<evidence type="ECO:0000313" key="2">
    <source>
        <dbReference type="Proteomes" id="UP000828390"/>
    </source>
</evidence>